<organism evidence="2 3">
    <name type="scientific">Nocardioides yefusunii</name>
    <dbReference type="NCBI Taxonomy" id="2500546"/>
    <lineage>
        <taxon>Bacteria</taxon>
        <taxon>Bacillati</taxon>
        <taxon>Actinomycetota</taxon>
        <taxon>Actinomycetes</taxon>
        <taxon>Propionibacteriales</taxon>
        <taxon>Nocardioidaceae</taxon>
        <taxon>Nocardioides</taxon>
    </lineage>
</organism>
<dbReference type="Proteomes" id="UP001596098">
    <property type="component" value="Unassembled WGS sequence"/>
</dbReference>
<evidence type="ECO:0000256" key="1">
    <source>
        <dbReference type="SAM" id="Phobius"/>
    </source>
</evidence>
<keyword evidence="1" id="KW-0812">Transmembrane</keyword>
<evidence type="ECO:0000313" key="3">
    <source>
        <dbReference type="Proteomes" id="UP001596098"/>
    </source>
</evidence>
<keyword evidence="1" id="KW-0472">Membrane</keyword>
<comment type="caution">
    <text evidence="2">The sequence shown here is derived from an EMBL/GenBank/DDBJ whole genome shotgun (WGS) entry which is preliminary data.</text>
</comment>
<accession>A0ABW1QUV7</accession>
<gene>
    <name evidence="2" type="ORF">ACFPWU_06390</name>
</gene>
<reference evidence="3" key="1">
    <citation type="journal article" date="2019" name="Int. J. Syst. Evol. Microbiol.">
        <title>The Global Catalogue of Microorganisms (GCM) 10K type strain sequencing project: providing services to taxonomists for standard genome sequencing and annotation.</title>
        <authorList>
            <consortium name="The Broad Institute Genomics Platform"/>
            <consortium name="The Broad Institute Genome Sequencing Center for Infectious Disease"/>
            <person name="Wu L."/>
            <person name="Ma J."/>
        </authorList>
    </citation>
    <scope>NUCLEOTIDE SEQUENCE [LARGE SCALE GENOMIC DNA]</scope>
    <source>
        <strain evidence="3">DFY28</strain>
    </source>
</reference>
<dbReference type="PROSITE" id="PS51257">
    <property type="entry name" value="PROKAR_LIPOPROTEIN"/>
    <property type="match status" value="1"/>
</dbReference>
<feature type="transmembrane region" description="Helical" evidence="1">
    <location>
        <begin position="24"/>
        <end position="48"/>
    </location>
</feature>
<dbReference type="EMBL" id="JBHSQI010000003">
    <property type="protein sequence ID" value="MFC6153292.1"/>
    <property type="molecule type" value="Genomic_DNA"/>
</dbReference>
<proteinExistence type="predicted"/>
<evidence type="ECO:0000313" key="2">
    <source>
        <dbReference type="EMBL" id="MFC6153292.1"/>
    </source>
</evidence>
<keyword evidence="3" id="KW-1185">Reference proteome</keyword>
<name>A0ABW1QUV7_9ACTN</name>
<keyword evidence="1" id="KW-1133">Transmembrane helix</keyword>
<dbReference type="RefSeq" id="WP_164878694.1">
    <property type="nucleotide sequence ID" value="NZ_CP034929.1"/>
</dbReference>
<protein>
    <submittedName>
        <fullName evidence="2">Uncharacterized protein</fullName>
    </submittedName>
</protein>
<sequence length="50" mass="5316">MNRTGTQVVGASRDPRVREQALEALALVSFTAVACGSFALLVQAVLVWGR</sequence>